<keyword evidence="4" id="KW-1134">Transmembrane beta strand</keyword>
<evidence type="ECO:0000256" key="3">
    <source>
        <dbReference type="ARBA" id="ARBA00022448"/>
    </source>
</evidence>
<dbReference type="Proteomes" id="UP001629432">
    <property type="component" value="Unassembled WGS sequence"/>
</dbReference>
<keyword evidence="8" id="KW-0626">Porin</keyword>
<proteinExistence type="predicted"/>
<keyword evidence="7" id="KW-0406">Ion transport</keyword>
<gene>
    <name evidence="13" type="ORF">PQQ63_15560</name>
</gene>
<evidence type="ECO:0000259" key="12">
    <source>
        <dbReference type="Pfam" id="PF13609"/>
    </source>
</evidence>
<evidence type="ECO:0000256" key="10">
    <source>
        <dbReference type="ARBA" id="ARBA00023237"/>
    </source>
</evidence>
<evidence type="ECO:0000256" key="7">
    <source>
        <dbReference type="ARBA" id="ARBA00023065"/>
    </source>
</evidence>
<dbReference type="Pfam" id="PF13609">
    <property type="entry name" value="Porin_4"/>
    <property type="match status" value="1"/>
</dbReference>
<keyword evidence="14" id="KW-1185">Reference proteome</keyword>
<evidence type="ECO:0000313" key="14">
    <source>
        <dbReference type="Proteomes" id="UP001629432"/>
    </source>
</evidence>
<evidence type="ECO:0000313" key="13">
    <source>
        <dbReference type="EMBL" id="MFM0638118.1"/>
    </source>
</evidence>
<dbReference type="SUPFAM" id="SSF56935">
    <property type="entry name" value="Porins"/>
    <property type="match status" value="1"/>
</dbReference>
<sequence length="368" mass="39213">MRQQAVICAFSLAILPLQAIAQSSVTLTGRLDAGVSFVSNQGGGKNTILDTGDNVPNLLFFKGSEDLGGGTKAVFELVSQLNLANGTTVPSGNSLFGRQAYVGLKNDRYGSFTMGNQYEFMHDSLLFGGFDSALTYGGFYTFRQGPFAALGVPNNPTGSSDFDRVAGLSRVTNSVRYKSPDLSGFSFGMLYGFGGTAGDFSANSTESVGANYSIGALSLGAAYTDERYEQLNNGHDSIRNWGLGASYQIDQTTLNLLYTNTKNTLTGATVDVVQGGANCFVTPFVTIGASYEYMRGNDVLNNNYAHQATVVAQYWLSKKTNVYVQGVYQYANGDGGNATAWINGLYGREAASSTHSQTIARVGMATRF</sequence>
<organism evidence="13 14">
    <name type="scientific">Paraburkholderia metrosideri</name>
    <dbReference type="NCBI Taxonomy" id="580937"/>
    <lineage>
        <taxon>Bacteria</taxon>
        <taxon>Pseudomonadati</taxon>
        <taxon>Pseudomonadota</taxon>
        <taxon>Betaproteobacteria</taxon>
        <taxon>Burkholderiales</taxon>
        <taxon>Burkholderiaceae</taxon>
        <taxon>Paraburkholderia</taxon>
    </lineage>
</organism>
<evidence type="ECO:0000256" key="5">
    <source>
        <dbReference type="ARBA" id="ARBA00022692"/>
    </source>
</evidence>
<comment type="caution">
    <text evidence="13">The sequence shown here is derived from an EMBL/GenBank/DDBJ whole genome shotgun (WGS) entry which is preliminary data.</text>
</comment>
<evidence type="ECO:0000256" key="9">
    <source>
        <dbReference type="ARBA" id="ARBA00023136"/>
    </source>
</evidence>
<evidence type="ECO:0000256" key="8">
    <source>
        <dbReference type="ARBA" id="ARBA00023114"/>
    </source>
</evidence>
<feature type="domain" description="Porin" evidence="12">
    <location>
        <begin position="12"/>
        <end position="333"/>
    </location>
</feature>
<comment type="subcellular location">
    <subcellularLocation>
        <location evidence="1">Cell outer membrane</location>
        <topology evidence="1">Multi-pass membrane protein</topology>
    </subcellularLocation>
</comment>
<dbReference type="InterPro" id="IPR050298">
    <property type="entry name" value="Gram-neg_bact_OMP"/>
</dbReference>
<evidence type="ECO:0000256" key="2">
    <source>
        <dbReference type="ARBA" id="ARBA00011233"/>
    </source>
</evidence>
<protein>
    <submittedName>
        <fullName evidence="13">Porin</fullName>
    </submittedName>
</protein>
<evidence type="ECO:0000256" key="4">
    <source>
        <dbReference type="ARBA" id="ARBA00022452"/>
    </source>
</evidence>
<evidence type="ECO:0000256" key="11">
    <source>
        <dbReference type="SAM" id="SignalP"/>
    </source>
</evidence>
<dbReference type="Gene3D" id="2.40.160.10">
    <property type="entry name" value="Porin"/>
    <property type="match status" value="1"/>
</dbReference>
<dbReference type="InterPro" id="IPR023614">
    <property type="entry name" value="Porin_dom_sf"/>
</dbReference>
<reference evidence="13 14" key="1">
    <citation type="journal article" date="2024" name="Chem. Sci.">
        <title>Discovery of megapolipeptins by genome mining of a Burkholderiales bacteria collection.</title>
        <authorList>
            <person name="Paulo B.S."/>
            <person name="Recchia M.J.J."/>
            <person name="Lee S."/>
            <person name="Fergusson C.H."/>
            <person name="Romanowski S.B."/>
            <person name="Hernandez A."/>
            <person name="Krull N."/>
            <person name="Liu D.Y."/>
            <person name="Cavanagh H."/>
            <person name="Bos A."/>
            <person name="Gray C.A."/>
            <person name="Murphy B.T."/>
            <person name="Linington R.G."/>
            <person name="Eustaquio A.S."/>
        </authorList>
    </citation>
    <scope>NUCLEOTIDE SEQUENCE [LARGE SCALE GENOMIC DNA]</scope>
    <source>
        <strain evidence="13 14">RL17-338-BIC-A</strain>
    </source>
</reference>
<keyword evidence="6 11" id="KW-0732">Signal</keyword>
<keyword evidence="5" id="KW-0812">Transmembrane</keyword>
<dbReference type="CDD" id="cd00342">
    <property type="entry name" value="gram_neg_porins"/>
    <property type="match status" value="1"/>
</dbReference>
<dbReference type="PANTHER" id="PTHR34501:SF9">
    <property type="entry name" value="MAJOR OUTER MEMBRANE PROTEIN P.IA"/>
    <property type="match status" value="1"/>
</dbReference>
<dbReference type="RefSeq" id="WP_408234313.1">
    <property type="nucleotide sequence ID" value="NZ_JAQQCF010000012.1"/>
</dbReference>
<keyword evidence="10" id="KW-0998">Cell outer membrane</keyword>
<name>A0ABW9DU92_9BURK</name>
<feature type="signal peptide" evidence="11">
    <location>
        <begin position="1"/>
        <end position="21"/>
    </location>
</feature>
<dbReference type="InterPro" id="IPR033900">
    <property type="entry name" value="Gram_neg_porin_domain"/>
</dbReference>
<keyword evidence="3" id="KW-0813">Transport</keyword>
<accession>A0ABW9DU92</accession>
<dbReference type="PANTHER" id="PTHR34501">
    <property type="entry name" value="PROTEIN YDDL-RELATED"/>
    <property type="match status" value="1"/>
</dbReference>
<keyword evidence="9" id="KW-0472">Membrane</keyword>
<evidence type="ECO:0000256" key="1">
    <source>
        <dbReference type="ARBA" id="ARBA00004571"/>
    </source>
</evidence>
<dbReference type="EMBL" id="JAQQCF010000012">
    <property type="protein sequence ID" value="MFM0638118.1"/>
    <property type="molecule type" value="Genomic_DNA"/>
</dbReference>
<comment type="subunit">
    <text evidence="2">Homotrimer.</text>
</comment>
<evidence type="ECO:0000256" key="6">
    <source>
        <dbReference type="ARBA" id="ARBA00022729"/>
    </source>
</evidence>
<feature type="chain" id="PRO_5045341830" evidence="11">
    <location>
        <begin position="22"/>
        <end position="368"/>
    </location>
</feature>